<dbReference type="SMART" id="SM00271">
    <property type="entry name" value="DnaJ"/>
    <property type="match status" value="1"/>
</dbReference>
<dbReference type="Proteomes" id="UP000029556">
    <property type="component" value="Unassembled WGS sequence"/>
</dbReference>
<dbReference type="Gene3D" id="1.10.287.110">
    <property type="entry name" value="DnaJ domain"/>
    <property type="match status" value="1"/>
</dbReference>
<dbReference type="SUPFAM" id="SSF158682">
    <property type="entry name" value="TerB-like"/>
    <property type="match status" value="1"/>
</dbReference>
<dbReference type="EMBL" id="JRNN01000072">
    <property type="protein sequence ID" value="KGF34297.1"/>
    <property type="molecule type" value="Genomic_DNA"/>
</dbReference>
<sequence>MAAGKWIGGILGLMQGGPLGALAGFAIGWLFDSGLDAFSEGGSGDKHQQSRGGRNAQFYQQQRQYAEGQRNTFLFSILALASYVIRADGKVMHSEMQTVRNFLRQNFGEVAVKQGEEILLRLFEQQKQMGWQQFSNTIRQACIQISFNMGYSERLQLFNFLVIIAQADGMMVSEEVNVLKEIAQYLGLSAADVDSMLNLKDSSTNLEAAYRVLGIAPSATNDEVKKAYRQMALKHHPDRVSTLGNDVKKAAQKKFQEINNAKDLIYKARGM</sequence>
<dbReference type="Gene3D" id="1.10.3680.10">
    <property type="entry name" value="TerB-like"/>
    <property type="match status" value="1"/>
</dbReference>
<comment type="caution">
    <text evidence="3">The sequence shown here is derived from an EMBL/GenBank/DDBJ whole genome shotgun (WGS) entry which is preliminary data.</text>
</comment>
<dbReference type="InterPro" id="IPR036869">
    <property type="entry name" value="J_dom_sf"/>
</dbReference>
<dbReference type="InterPro" id="IPR007791">
    <property type="entry name" value="DjlA_N"/>
</dbReference>
<dbReference type="PANTHER" id="PTHR24074">
    <property type="entry name" value="CO-CHAPERONE PROTEIN DJLA"/>
    <property type="match status" value="1"/>
</dbReference>
<dbReference type="OrthoDB" id="9779622at2"/>
<protein>
    <submittedName>
        <fullName evidence="3">Molecular chaperone DnaJ</fullName>
    </submittedName>
</protein>
<dbReference type="CDD" id="cd07316">
    <property type="entry name" value="terB_like_DjlA"/>
    <property type="match status" value="1"/>
</dbReference>
<evidence type="ECO:0000259" key="2">
    <source>
        <dbReference type="PROSITE" id="PS50076"/>
    </source>
</evidence>
<gene>
    <name evidence="3" type="ORF">HMPREF2137_08775</name>
</gene>
<dbReference type="AlphaFoldDB" id="A0A096AUQ0"/>
<dbReference type="Pfam" id="PF00226">
    <property type="entry name" value="DnaJ"/>
    <property type="match status" value="1"/>
</dbReference>
<evidence type="ECO:0000313" key="4">
    <source>
        <dbReference type="Proteomes" id="UP000029556"/>
    </source>
</evidence>
<proteinExistence type="predicted"/>
<evidence type="ECO:0000256" key="1">
    <source>
        <dbReference type="SAM" id="Phobius"/>
    </source>
</evidence>
<keyword evidence="1" id="KW-0472">Membrane</keyword>
<organism evidence="3 4">
    <name type="scientific">Hoylesella buccalis DNF00853</name>
    <dbReference type="NCBI Taxonomy" id="1401074"/>
    <lineage>
        <taxon>Bacteria</taxon>
        <taxon>Pseudomonadati</taxon>
        <taxon>Bacteroidota</taxon>
        <taxon>Bacteroidia</taxon>
        <taxon>Bacteroidales</taxon>
        <taxon>Prevotellaceae</taxon>
        <taxon>Hoylesella</taxon>
    </lineage>
</organism>
<name>A0A096AUQ0_9BACT</name>
<evidence type="ECO:0000313" key="3">
    <source>
        <dbReference type="EMBL" id="KGF34297.1"/>
    </source>
</evidence>
<feature type="transmembrane region" description="Helical" evidence="1">
    <location>
        <begin position="6"/>
        <end position="31"/>
    </location>
</feature>
<dbReference type="CDD" id="cd06257">
    <property type="entry name" value="DnaJ"/>
    <property type="match status" value="1"/>
</dbReference>
<dbReference type="SUPFAM" id="SSF46565">
    <property type="entry name" value="Chaperone J-domain"/>
    <property type="match status" value="1"/>
</dbReference>
<dbReference type="InterPro" id="IPR001623">
    <property type="entry name" value="DnaJ_domain"/>
</dbReference>
<dbReference type="PROSITE" id="PS50076">
    <property type="entry name" value="DNAJ_2"/>
    <property type="match status" value="1"/>
</dbReference>
<dbReference type="RefSeq" id="WP_036873586.1">
    <property type="nucleotide sequence ID" value="NZ_JRNN01000072.1"/>
</dbReference>
<dbReference type="InterPro" id="IPR029024">
    <property type="entry name" value="TerB-like"/>
</dbReference>
<dbReference type="PRINTS" id="PR00625">
    <property type="entry name" value="JDOMAIN"/>
</dbReference>
<reference evidence="3 4" key="1">
    <citation type="submission" date="2014-07" db="EMBL/GenBank/DDBJ databases">
        <authorList>
            <person name="McCorrison J."/>
            <person name="Sanka R."/>
            <person name="Torralba M."/>
            <person name="Gillis M."/>
            <person name="Haft D.H."/>
            <person name="Methe B."/>
            <person name="Sutton G."/>
            <person name="Nelson K.E."/>
        </authorList>
    </citation>
    <scope>NUCLEOTIDE SEQUENCE [LARGE SCALE GENOMIC DNA]</scope>
    <source>
        <strain evidence="3 4">DNF00853</strain>
    </source>
</reference>
<dbReference type="Pfam" id="PF05099">
    <property type="entry name" value="TerB"/>
    <property type="match status" value="1"/>
</dbReference>
<keyword evidence="1" id="KW-1133">Transmembrane helix</keyword>
<keyword evidence="1" id="KW-0812">Transmembrane</keyword>
<dbReference type="InterPro" id="IPR050817">
    <property type="entry name" value="DjlA_DnaK_co-chaperone"/>
</dbReference>
<accession>A0A096AUQ0</accession>
<feature type="domain" description="J" evidence="2">
    <location>
        <begin position="208"/>
        <end position="270"/>
    </location>
</feature>